<evidence type="ECO:0000313" key="2">
    <source>
        <dbReference type="EMBL" id="KAJ8303730.1"/>
    </source>
</evidence>
<accession>A0ABQ9EJM8</accession>
<gene>
    <name evidence="2" type="ORF">KUTeg_018653</name>
</gene>
<feature type="compositionally biased region" description="Polar residues" evidence="1">
    <location>
        <begin position="21"/>
        <end position="32"/>
    </location>
</feature>
<keyword evidence="3" id="KW-1185">Reference proteome</keyword>
<evidence type="ECO:0000256" key="1">
    <source>
        <dbReference type="SAM" id="MobiDB-lite"/>
    </source>
</evidence>
<dbReference type="Proteomes" id="UP001217089">
    <property type="component" value="Unassembled WGS sequence"/>
</dbReference>
<comment type="caution">
    <text evidence="2">The sequence shown here is derived from an EMBL/GenBank/DDBJ whole genome shotgun (WGS) entry which is preliminary data.</text>
</comment>
<sequence length="122" mass="13922">MLIANAHILPQRHRDYDDVSQGKSGSGEISTNKPPPPPIIVKFVCLRDRDFVLSKGYLLKGTNIRLVTDLPGVLKQQRKQLLQTAYRLRKDGKATATRVREPGPQYFSRVQGYQRHSHMENI</sequence>
<proteinExistence type="predicted"/>
<feature type="region of interest" description="Disordered" evidence="1">
    <location>
        <begin position="13"/>
        <end position="35"/>
    </location>
</feature>
<dbReference type="EMBL" id="JARBDR010000908">
    <property type="protein sequence ID" value="KAJ8303730.1"/>
    <property type="molecule type" value="Genomic_DNA"/>
</dbReference>
<name>A0ABQ9EJM8_TEGGR</name>
<reference evidence="2 3" key="1">
    <citation type="submission" date="2022-12" db="EMBL/GenBank/DDBJ databases">
        <title>Chromosome-level genome of Tegillarca granosa.</title>
        <authorList>
            <person name="Kim J."/>
        </authorList>
    </citation>
    <scope>NUCLEOTIDE SEQUENCE [LARGE SCALE GENOMIC DNA]</scope>
    <source>
        <strain evidence="2">Teg-2019</strain>
        <tissue evidence="2">Adductor muscle</tissue>
    </source>
</reference>
<organism evidence="2 3">
    <name type="scientific">Tegillarca granosa</name>
    <name type="common">Malaysian cockle</name>
    <name type="synonym">Anadara granosa</name>
    <dbReference type="NCBI Taxonomy" id="220873"/>
    <lineage>
        <taxon>Eukaryota</taxon>
        <taxon>Metazoa</taxon>
        <taxon>Spiralia</taxon>
        <taxon>Lophotrochozoa</taxon>
        <taxon>Mollusca</taxon>
        <taxon>Bivalvia</taxon>
        <taxon>Autobranchia</taxon>
        <taxon>Pteriomorphia</taxon>
        <taxon>Arcoida</taxon>
        <taxon>Arcoidea</taxon>
        <taxon>Arcidae</taxon>
        <taxon>Tegillarca</taxon>
    </lineage>
</organism>
<protein>
    <submittedName>
        <fullName evidence="2">Uncharacterized protein</fullName>
    </submittedName>
</protein>
<evidence type="ECO:0000313" key="3">
    <source>
        <dbReference type="Proteomes" id="UP001217089"/>
    </source>
</evidence>